<protein>
    <submittedName>
        <fullName evidence="6">TetR family transcriptional regulator</fullName>
    </submittedName>
</protein>
<dbReference type="Pfam" id="PF00440">
    <property type="entry name" value="TetR_N"/>
    <property type="match status" value="1"/>
</dbReference>
<comment type="caution">
    <text evidence="6">The sequence shown here is derived from an EMBL/GenBank/DDBJ whole genome shotgun (WGS) entry which is preliminary data.</text>
</comment>
<dbReference type="InterPro" id="IPR009057">
    <property type="entry name" value="Homeodomain-like_sf"/>
</dbReference>
<evidence type="ECO:0000313" key="6">
    <source>
        <dbReference type="EMBL" id="KFC78921.1"/>
    </source>
</evidence>
<dbReference type="EMBL" id="JMPJ01000066">
    <property type="protein sequence ID" value="KFC78921.1"/>
    <property type="molecule type" value="Genomic_DNA"/>
</dbReference>
<keyword evidence="7" id="KW-1185">Reference proteome</keyword>
<dbReference type="OrthoDB" id="270177at2"/>
<dbReference type="SUPFAM" id="SSF46689">
    <property type="entry name" value="Homeodomain-like"/>
    <property type="match status" value="1"/>
</dbReference>
<gene>
    <name evidence="6" type="ORF">GEAM_3484</name>
</gene>
<evidence type="ECO:0000259" key="5">
    <source>
        <dbReference type="PROSITE" id="PS50977"/>
    </source>
</evidence>
<keyword evidence="3" id="KW-0804">Transcription</keyword>
<dbReference type="Pfam" id="PF16925">
    <property type="entry name" value="TetR_C_13"/>
    <property type="match status" value="1"/>
</dbReference>
<dbReference type="RefSeq" id="WP_034793948.1">
    <property type="nucleotide sequence ID" value="NZ_JMPJ01000066.1"/>
</dbReference>
<dbReference type="GO" id="GO:0003677">
    <property type="term" value="F:DNA binding"/>
    <property type="evidence" value="ECO:0007669"/>
    <property type="project" value="UniProtKB-UniRule"/>
</dbReference>
<feature type="domain" description="HTH tetR-type" evidence="5">
    <location>
        <begin position="6"/>
        <end position="66"/>
    </location>
</feature>
<keyword evidence="1" id="KW-0805">Transcription regulation</keyword>
<dbReference type="Gene3D" id="1.10.10.60">
    <property type="entry name" value="Homeodomain-like"/>
    <property type="match status" value="1"/>
</dbReference>
<dbReference type="Proteomes" id="UP000028640">
    <property type="component" value="Unassembled WGS sequence"/>
</dbReference>
<keyword evidence="2 4" id="KW-0238">DNA-binding</keyword>
<accession>A0A085G5C6</accession>
<dbReference type="STRING" id="910964.GEAM_3484"/>
<dbReference type="Gene3D" id="1.10.357.10">
    <property type="entry name" value="Tetracycline Repressor, domain 2"/>
    <property type="match status" value="1"/>
</dbReference>
<evidence type="ECO:0000256" key="4">
    <source>
        <dbReference type="PROSITE-ProRule" id="PRU00335"/>
    </source>
</evidence>
<evidence type="ECO:0000256" key="1">
    <source>
        <dbReference type="ARBA" id="ARBA00023015"/>
    </source>
</evidence>
<sequence>MAGTRQFNEQEMLDKALKLFWAKGYSDTTMKDIAEETGVQRGSLYNAYGDKDVIFLRVFSLYRAKYVEQMLATLQAPTLRGALESFFDFAINSMTTGTPTRGCLSTKTIVGTEAPDEAIKAQVKALLDDIETALSERISRADEQDNLALDPIAAAQLIVTLTRGLVVIERTYQDKQRLQNVAHSLLSTLFKAE</sequence>
<dbReference type="GeneID" id="78381982"/>
<reference evidence="6 7" key="1">
    <citation type="submission" date="2014-05" db="EMBL/GenBank/DDBJ databases">
        <title>ATOL: Assembling a taxonomically balanced genome-scale reconstruction of the evolutionary history of the Enterobacteriaceae.</title>
        <authorList>
            <person name="Plunkett G.III."/>
            <person name="Neeno-Eckwall E.C."/>
            <person name="Glasner J.D."/>
            <person name="Perna N.T."/>
        </authorList>
    </citation>
    <scope>NUCLEOTIDE SEQUENCE [LARGE SCALE GENOMIC DNA]</scope>
    <source>
        <strain evidence="6 7">ATCC 33852</strain>
    </source>
</reference>
<organism evidence="6 7">
    <name type="scientific">Ewingella americana (strain ATCC 33852 / DSM 4580 / CCUG 14506 / JCM 5911 / LMG 7869 / NCTC 12157 / CDC 1468-78)</name>
    <dbReference type="NCBI Taxonomy" id="910964"/>
    <lineage>
        <taxon>Bacteria</taxon>
        <taxon>Pseudomonadati</taxon>
        <taxon>Pseudomonadota</taxon>
        <taxon>Gammaproteobacteria</taxon>
        <taxon>Enterobacterales</taxon>
        <taxon>Yersiniaceae</taxon>
        <taxon>Ewingella</taxon>
    </lineage>
</organism>
<name>A0A085G5C6_EWIA3</name>
<dbReference type="InterPro" id="IPR011075">
    <property type="entry name" value="TetR_C"/>
</dbReference>
<dbReference type="eggNOG" id="COG1309">
    <property type="taxonomic scope" value="Bacteria"/>
</dbReference>
<dbReference type="InterPro" id="IPR001647">
    <property type="entry name" value="HTH_TetR"/>
</dbReference>
<dbReference type="SUPFAM" id="SSF48498">
    <property type="entry name" value="Tetracyclin repressor-like, C-terminal domain"/>
    <property type="match status" value="1"/>
</dbReference>
<dbReference type="AlphaFoldDB" id="A0A085G5C6"/>
<dbReference type="PANTHER" id="PTHR47506:SF1">
    <property type="entry name" value="HTH-TYPE TRANSCRIPTIONAL REGULATOR YJDC"/>
    <property type="match status" value="1"/>
</dbReference>
<dbReference type="PANTHER" id="PTHR47506">
    <property type="entry name" value="TRANSCRIPTIONAL REGULATORY PROTEIN"/>
    <property type="match status" value="1"/>
</dbReference>
<evidence type="ECO:0000256" key="2">
    <source>
        <dbReference type="ARBA" id="ARBA00023125"/>
    </source>
</evidence>
<dbReference type="PRINTS" id="PR00455">
    <property type="entry name" value="HTHTETR"/>
</dbReference>
<dbReference type="PROSITE" id="PS50977">
    <property type="entry name" value="HTH_TETR_2"/>
    <property type="match status" value="1"/>
</dbReference>
<evidence type="ECO:0000256" key="3">
    <source>
        <dbReference type="ARBA" id="ARBA00023163"/>
    </source>
</evidence>
<dbReference type="InterPro" id="IPR036271">
    <property type="entry name" value="Tet_transcr_reg_TetR-rel_C_sf"/>
</dbReference>
<feature type="DNA-binding region" description="H-T-H motif" evidence="4">
    <location>
        <begin position="29"/>
        <end position="48"/>
    </location>
</feature>
<evidence type="ECO:0000313" key="7">
    <source>
        <dbReference type="Proteomes" id="UP000028640"/>
    </source>
</evidence>
<proteinExistence type="predicted"/>